<sequence length="174" mass="19861">MGGRVWSTYEERCFWRSVVSQSPKRAGDDISRPEKSWAELAHEMQVMMGNNARREYTSTMLFEHYFQNVEGQRHSPNAVPYVLEYLAKRGKLSTEDVVLRKLCSQPVYLDRPRHLVNDEDGPHPYSATAPGHHVPFTAPGRHVHFATQTEIIGDPQQQSHAAQGRKPLPIIRSS</sequence>
<comment type="caution">
    <text evidence="1">The sequence shown here is derived from an EMBL/GenBank/DDBJ whole genome shotgun (WGS) entry which is preliminary data.</text>
</comment>
<organism evidence="1 2">
    <name type="scientific">Lasiodiplodia mahajangana</name>
    <dbReference type="NCBI Taxonomy" id="1108764"/>
    <lineage>
        <taxon>Eukaryota</taxon>
        <taxon>Fungi</taxon>
        <taxon>Dikarya</taxon>
        <taxon>Ascomycota</taxon>
        <taxon>Pezizomycotina</taxon>
        <taxon>Dothideomycetes</taxon>
        <taxon>Dothideomycetes incertae sedis</taxon>
        <taxon>Botryosphaeriales</taxon>
        <taxon>Botryosphaeriaceae</taxon>
        <taxon>Lasiodiplodia</taxon>
    </lineage>
</organism>
<gene>
    <name evidence="1" type="ORF">O1611_g2341</name>
</gene>
<name>A0ACC2JUT2_9PEZI</name>
<proteinExistence type="predicted"/>
<reference evidence="1" key="1">
    <citation type="submission" date="2022-12" db="EMBL/GenBank/DDBJ databases">
        <title>Genome Sequence of Lasiodiplodia mahajangana.</title>
        <authorList>
            <person name="Buettner E."/>
        </authorList>
    </citation>
    <scope>NUCLEOTIDE SEQUENCE</scope>
    <source>
        <strain evidence="1">VT137</strain>
    </source>
</reference>
<dbReference type="EMBL" id="JAPUUL010000320">
    <property type="protein sequence ID" value="KAJ8131287.1"/>
    <property type="molecule type" value="Genomic_DNA"/>
</dbReference>
<accession>A0ACC2JUT2</accession>
<evidence type="ECO:0000313" key="1">
    <source>
        <dbReference type="EMBL" id="KAJ8131287.1"/>
    </source>
</evidence>
<evidence type="ECO:0000313" key="2">
    <source>
        <dbReference type="Proteomes" id="UP001153332"/>
    </source>
</evidence>
<dbReference type="Proteomes" id="UP001153332">
    <property type="component" value="Unassembled WGS sequence"/>
</dbReference>
<protein>
    <submittedName>
        <fullName evidence="1">Uncharacterized protein</fullName>
    </submittedName>
</protein>
<keyword evidence="2" id="KW-1185">Reference proteome</keyword>